<dbReference type="Pfam" id="PF00962">
    <property type="entry name" value="A_deaminase"/>
    <property type="match status" value="1"/>
</dbReference>
<dbReference type="GO" id="GO:0019239">
    <property type="term" value="F:deaminase activity"/>
    <property type="evidence" value="ECO:0007669"/>
    <property type="project" value="InterPro"/>
</dbReference>
<reference evidence="3" key="1">
    <citation type="submission" date="2020-05" db="EMBL/GenBank/DDBJ databases">
        <authorList>
            <person name="Chiriac C."/>
            <person name="Salcher M."/>
            <person name="Ghai R."/>
            <person name="Kavagutti S V."/>
        </authorList>
    </citation>
    <scope>NUCLEOTIDE SEQUENCE</scope>
</reference>
<dbReference type="EMBL" id="CAFBMI010000043">
    <property type="protein sequence ID" value="CAB4899840.1"/>
    <property type="molecule type" value="Genomic_DNA"/>
</dbReference>
<evidence type="ECO:0000313" key="3">
    <source>
        <dbReference type="EMBL" id="CAB4899840.1"/>
    </source>
</evidence>
<sequence length="55" mass="6416">MTNEMQQLVDAFEWTFQDLQRVTINALKSAFIPFEERLAIIEEVIKPRFSAISAE</sequence>
<name>A0A6J7G552_9ZZZZ</name>
<protein>
    <submittedName>
        <fullName evidence="3">Unannotated protein</fullName>
    </submittedName>
</protein>
<dbReference type="AlphaFoldDB" id="A0A6J7G552"/>
<evidence type="ECO:0000259" key="1">
    <source>
        <dbReference type="Pfam" id="PF00962"/>
    </source>
</evidence>
<dbReference type="EMBL" id="CAFBOE010000078">
    <property type="protein sequence ID" value="CAB4978069.1"/>
    <property type="molecule type" value="Genomic_DNA"/>
</dbReference>
<accession>A0A6J7G552</accession>
<feature type="domain" description="Adenosine deaminase" evidence="1">
    <location>
        <begin position="1"/>
        <end position="46"/>
    </location>
</feature>
<gene>
    <name evidence="2" type="ORF">UFOPK3056_00785</name>
    <name evidence="3" type="ORF">UFOPK3558_00625</name>
    <name evidence="4" type="ORF">UFOPK3916_00846</name>
</gene>
<evidence type="ECO:0000313" key="4">
    <source>
        <dbReference type="EMBL" id="CAB4978069.1"/>
    </source>
</evidence>
<dbReference type="EMBL" id="CAFAAR010000071">
    <property type="protein sequence ID" value="CAB4806330.1"/>
    <property type="molecule type" value="Genomic_DNA"/>
</dbReference>
<evidence type="ECO:0000313" key="2">
    <source>
        <dbReference type="EMBL" id="CAB4806330.1"/>
    </source>
</evidence>
<dbReference type="InterPro" id="IPR001365">
    <property type="entry name" value="A_deaminase_dom"/>
</dbReference>
<dbReference type="Gene3D" id="3.20.20.140">
    <property type="entry name" value="Metal-dependent hydrolases"/>
    <property type="match status" value="1"/>
</dbReference>
<organism evidence="3">
    <name type="scientific">freshwater metagenome</name>
    <dbReference type="NCBI Taxonomy" id="449393"/>
    <lineage>
        <taxon>unclassified sequences</taxon>
        <taxon>metagenomes</taxon>
        <taxon>ecological metagenomes</taxon>
    </lineage>
</organism>
<proteinExistence type="predicted"/>